<dbReference type="Pfam" id="PF02844">
    <property type="entry name" value="GARS_N"/>
    <property type="match status" value="1"/>
</dbReference>
<evidence type="ECO:0000256" key="15">
    <source>
        <dbReference type="ARBA" id="ARBA00022840"/>
    </source>
</evidence>
<dbReference type="Gene3D" id="3.40.50.170">
    <property type="entry name" value="Formyl transferase, N-terminal domain"/>
    <property type="match status" value="1"/>
</dbReference>
<dbReference type="FunFam" id="3.90.650.10:FF:000011">
    <property type="entry name" value="Phosphoribosylformylglycinamidine cyclo-ligase"/>
    <property type="match status" value="1"/>
</dbReference>
<dbReference type="SUPFAM" id="SSF56059">
    <property type="entry name" value="Glutathione synthetase ATP-binding domain-like"/>
    <property type="match status" value="1"/>
</dbReference>
<dbReference type="InterPro" id="IPR020559">
    <property type="entry name" value="PRibGlycinamide_synth_CS"/>
</dbReference>
<comment type="subcellular location">
    <subcellularLocation>
        <location evidence="1">Cytoplasm</location>
    </subcellularLocation>
</comment>
<dbReference type="FunFam" id="3.90.600.10:FF:000001">
    <property type="entry name" value="Trifunctional purine biosynthetic protein adenosine-3"/>
    <property type="match status" value="1"/>
</dbReference>
<dbReference type="Proteomes" id="UP001107558">
    <property type="component" value="Chromosome 1"/>
</dbReference>
<evidence type="ECO:0000256" key="8">
    <source>
        <dbReference type="ARBA" id="ARBA00010280"/>
    </source>
</evidence>
<evidence type="ECO:0000256" key="13">
    <source>
        <dbReference type="ARBA" id="ARBA00022741"/>
    </source>
</evidence>
<comment type="similarity">
    <text evidence="6 20">In the C-terminal section; belongs to the GART family.</text>
</comment>
<dbReference type="SMART" id="SM01210">
    <property type="entry name" value="GARS_C"/>
    <property type="match status" value="1"/>
</dbReference>
<comment type="catalytic activity">
    <reaction evidence="20">
        <text>5-phospho-beta-D-ribosylamine + glycine + ATP = N(1)-(5-phospho-beta-D-ribosyl)glycinamide + ADP + phosphate + H(+)</text>
        <dbReference type="Rhea" id="RHEA:17453"/>
        <dbReference type="ChEBI" id="CHEBI:15378"/>
        <dbReference type="ChEBI" id="CHEBI:30616"/>
        <dbReference type="ChEBI" id="CHEBI:43474"/>
        <dbReference type="ChEBI" id="CHEBI:57305"/>
        <dbReference type="ChEBI" id="CHEBI:58681"/>
        <dbReference type="ChEBI" id="CHEBI:143788"/>
        <dbReference type="ChEBI" id="CHEBI:456216"/>
        <dbReference type="EC" id="6.3.4.13"/>
    </reaction>
</comment>
<dbReference type="Gene3D" id="3.40.50.20">
    <property type="match status" value="1"/>
</dbReference>
<dbReference type="SMART" id="SM01209">
    <property type="entry name" value="GARS_A"/>
    <property type="match status" value="1"/>
</dbReference>
<dbReference type="InterPro" id="IPR036921">
    <property type="entry name" value="PurM-like_N_sf"/>
</dbReference>
<evidence type="ECO:0000256" key="3">
    <source>
        <dbReference type="ARBA" id="ARBA00005054"/>
    </source>
</evidence>
<dbReference type="GO" id="GO:0006189">
    <property type="term" value="P:'de novo' IMP biosynthetic process"/>
    <property type="evidence" value="ECO:0007669"/>
    <property type="project" value="UniProtKB-UniRule"/>
</dbReference>
<dbReference type="HAMAP" id="MF_01930">
    <property type="entry name" value="PurN"/>
    <property type="match status" value="1"/>
</dbReference>
<dbReference type="InterPro" id="IPR000115">
    <property type="entry name" value="PRibGlycinamide_synth"/>
</dbReference>
<dbReference type="HAMAP" id="MF_00138">
    <property type="entry name" value="GARS"/>
    <property type="match status" value="1"/>
</dbReference>
<dbReference type="Pfam" id="PF02769">
    <property type="entry name" value="AIRS_C"/>
    <property type="match status" value="2"/>
</dbReference>
<dbReference type="EC" id="6.3.3.1" evidence="20"/>
<dbReference type="CDD" id="cd02196">
    <property type="entry name" value="PurM"/>
    <property type="match status" value="2"/>
</dbReference>
<keyword evidence="11" id="KW-0808">Transferase</keyword>
<feature type="domain" description="ATP-grasp" evidence="21">
    <location>
        <begin position="115"/>
        <end position="321"/>
    </location>
</feature>
<evidence type="ECO:0000256" key="2">
    <source>
        <dbReference type="ARBA" id="ARBA00004686"/>
    </source>
</evidence>
<dbReference type="NCBIfam" id="TIGR00639">
    <property type="entry name" value="PurN"/>
    <property type="match status" value="1"/>
</dbReference>
<name>A0A9J6CLY1_POLVA</name>
<dbReference type="EC" id="2.1.2.2" evidence="20"/>
<evidence type="ECO:0000256" key="4">
    <source>
        <dbReference type="ARBA" id="ARBA00005174"/>
    </source>
</evidence>
<evidence type="ECO:0000256" key="12">
    <source>
        <dbReference type="ARBA" id="ARBA00022723"/>
    </source>
</evidence>
<dbReference type="GO" id="GO:0046084">
    <property type="term" value="P:adenine biosynthetic process"/>
    <property type="evidence" value="ECO:0007669"/>
    <property type="project" value="TreeGrafter"/>
</dbReference>
<comment type="caution">
    <text evidence="22">The sequence shown here is derived from an EMBL/GenBank/DDBJ whole genome shotgun (WGS) entry which is preliminary data.</text>
</comment>
<dbReference type="Gene3D" id="3.30.1490.20">
    <property type="entry name" value="ATP-grasp fold, A domain"/>
    <property type="match status" value="1"/>
</dbReference>
<keyword evidence="12 20" id="KW-0479">Metal-binding</keyword>
<dbReference type="SUPFAM" id="SSF51246">
    <property type="entry name" value="Rudiment single hybrid motif"/>
    <property type="match status" value="1"/>
</dbReference>
<dbReference type="OrthoDB" id="2018833at2759"/>
<proteinExistence type="inferred from homology"/>
<evidence type="ECO:0000256" key="6">
    <source>
        <dbReference type="ARBA" id="ARBA00008630"/>
    </source>
</evidence>
<dbReference type="NCBIfam" id="TIGR00878">
    <property type="entry name" value="purM"/>
    <property type="match status" value="2"/>
</dbReference>
<dbReference type="HAMAP" id="MF_00741">
    <property type="entry name" value="AIRS"/>
    <property type="match status" value="2"/>
</dbReference>
<dbReference type="InterPro" id="IPR020560">
    <property type="entry name" value="PRibGlycinamide_synth_C-dom"/>
</dbReference>
<dbReference type="FunFam" id="3.30.1490.20:FF:000006">
    <property type="entry name" value="phosphoribosylamine--glycine ligase, chloroplastic-like"/>
    <property type="match status" value="1"/>
</dbReference>
<evidence type="ECO:0000313" key="22">
    <source>
        <dbReference type="EMBL" id="KAG5682651.1"/>
    </source>
</evidence>
<dbReference type="EMBL" id="JADBJN010000001">
    <property type="protein sequence ID" value="KAG5682651.1"/>
    <property type="molecule type" value="Genomic_DNA"/>
</dbReference>
<keyword evidence="14 20" id="KW-0658">Purine biosynthesis</keyword>
<dbReference type="Gene3D" id="3.90.650.10">
    <property type="entry name" value="PurM-like C-terminal domain"/>
    <property type="match status" value="2"/>
</dbReference>
<dbReference type="GO" id="GO:0004637">
    <property type="term" value="F:phosphoribosylamine-glycine ligase activity"/>
    <property type="evidence" value="ECO:0007669"/>
    <property type="project" value="UniProtKB-UniRule"/>
</dbReference>
<evidence type="ECO:0000256" key="16">
    <source>
        <dbReference type="ARBA" id="ARBA00023211"/>
    </source>
</evidence>
<protein>
    <recommendedName>
        <fullName evidence="20">Trifunctional purine biosynthetic protein adenosine-3</fullName>
    </recommendedName>
    <domain>
        <recommendedName>
            <fullName evidence="20">Phosphoribosylamine--glycine ligase</fullName>
            <ecNumber evidence="20">6.3.4.13</ecNumber>
        </recommendedName>
        <alternativeName>
            <fullName evidence="20">Glycinamide ribonucleotide synthetase</fullName>
            <shortName evidence="20">GARS</shortName>
        </alternativeName>
        <alternativeName>
            <fullName evidence="20">Phosphoribosylglycinamide synthetase</fullName>
        </alternativeName>
    </domain>
    <domain>
        <recommendedName>
            <fullName evidence="20">Phosphoribosylformylglycinamidine cyclo-ligase</fullName>
            <ecNumber evidence="20">6.3.3.1</ecNumber>
        </recommendedName>
        <alternativeName>
            <fullName evidence="20">AIR synthase</fullName>
            <shortName evidence="20">AIRS</shortName>
        </alternativeName>
        <alternativeName>
            <fullName evidence="20">Phosphoribosyl-aminoimidazole synthetase</fullName>
        </alternativeName>
    </domain>
    <domain>
        <recommendedName>
            <fullName evidence="20">Phosphoribosylglycinamide formyltransferase</fullName>
            <ecNumber evidence="20">2.1.2.2</ecNumber>
        </recommendedName>
        <alternativeName>
            <fullName evidence="20">5'-phosphoribosylglycinamide transformylase</fullName>
        </alternativeName>
        <alternativeName>
            <fullName evidence="20">GAR transformylase</fullName>
            <shortName evidence="20">GART</shortName>
        </alternativeName>
    </domain>
</protein>
<dbReference type="InterPro" id="IPR011761">
    <property type="entry name" value="ATP-grasp"/>
</dbReference>
<dbReference type="Pfam" id="PF01071">
    <property type="entry name" value="GARS_A"/>
    <property type="match status" value="1"/>
</dbReference>
<dbReference type="PROSITE" id="PS00373">
    <property type="entry name" value="GART"/>
    <property type="match status" value="1"/>
</dbReference>
<keyword evidence="13 19" id="KW-0547">Nucleotide-binding</keyword>
<comment type="pathway">
    <text evidence="3 20">Purine metabolism; IMP biosynthesis via de novo pathway; N(2)-formyl-N(1)-(5-phospho-D-ribosyl)glycinamide from N(1)-(5-phospho-D-ribosyl)glycinamide (10-formyl THF route): step 1/1.</text>
</comment>
<dbReference type="FunFam" id="3.40.50.170:FF:000006">
    <property type="entry name" value="Trifunctional purine biosynthetic protein adenosine-3"/>
    <property type="match status" value="1"/>
</dbReference>
<dbReference type="InterPro" id="IPR004733">
    <property type="entry name" value="PurM_cligase"/>
</dbReference>
<dbReference type="InterPro" id="IPR010918">
    <property type="entry name" value="PurM-like_C_dom"/>
</dbReference>
<dbReference type="GO" id="GO:0005524">
    <property type="term" value="F:ATP binding"/>
    <property type="evidence" value="ECO:0007669"/>
    <property type="project" value="UniProtKB-UniRule"/>
</dbReference>
<dbReference type="SUPFAM" id="SSF52440">
    <property type="entry name" value="PreATP-grasp domain"/>
    <property type="match status" value="1"/>
</dbReference>
<organism evidence="22 23">
    <name type="scientific">Polypedilum vanderplanki</name>
    <name type="common">Sleeping chironomid midge</name>
    <dbReference type="NCBI Taxonomy" id="319348"/>
    <lineage>
        <taxon>Eukaryota</taxon>
        <taxon>Metazoa</taxon>
        <taxon>Ecdysozoa</taxon>
        <taxon>Arthropoda</taxon>
        <taxon>Hexapoda</taxon>
        <taxon>Insecta</taxon>
        <taxon>Pterygota</taxon>
        <taxon>Neoptera</taxon>
        <taxon>Endopterygota</taxon>
        <taxon>Diptera</taxon>
        <taxon>Nematocera</taxon>
        <taxon>Chironomoidea</taxon>
        <taxon>Chironomidae</taxon>
        <taxon>Chironominae</taxon>
        <taxon>Polypedilum</taxon>
        <taxon>Polypedilum</taxon>
    </lineage>
</organism>
<dbReference type="SUPFAM" id="SSF55326">
    <property type="entry name" value="PurM N-terminal domain-like"/>
    <property type="match status" value="2"/>
</dbReference>
<dbReference type="InterPro" id="IPR013815">
    <property type="entry name" value="ATP_grasp_subdomain_1"/>
</dbReference>
<evidence type="ECO:0000313" key="23">
    <source>
        <dbReference type="Proteomes" id="UP001107558"/>
    </source>
</evidence>
<dbReference type="FunFam" id="3.30.470.20:FF:000018">
    <property type="entry name" value="Trifunctional purine biosynthetic protein adenosine-3"/>
    <property type="match status" value="1"/>
</dbReference>
<comment type="similarity">
    <text evidence="7 20">In the central section; belongs to the AIR synthase family.</text>
</comment>
<evidence type="ECO:0000256" key="18">
    <source>
        <dbReference type="ARBA" id="ARBA00049057"/>
    </source>
</evidence>
<dbReference type="PROSITE" id="PS00184">
    <property type="entry name" value="GARS"/>
    <property type="match status" value="1"/>
</dbReference>
<dbReference type="Pfam" id="PF02843">
    <property type="entry name" value="GARS_C"/>
    <property type="match status" value="1"/>
</dbReference>
<dbReference type="Pfam" id="PF00551">
    <property type="entry name" value="Formyl_trans_N"/>
    <property type="match status" value="1"/>
</dbReference>
<dbReference type="Gene3D" id="3.30.1330.10">
    <property type="entry name" value="PurM-like, N-terminal domain"/>
    <property type="match status" value="2"/>
</dbReference>
<dbReference type="Pfam" id="PF00586">
    <property type="entry name" value="AIRS"/>
    <property type="match status" value="2"/>
</dbReference>
<dbReference type="InterPro" id="IPR016188">
    <property type="entry name" value="PurM-like_N"/>
</dbReference>
<dbReference type="InterPro" id="IPR037123">
    <property type="entry name" value="PRibGlycinamide_synth_C_sf"/>
</dbReference>
<comment type="catalytic activity">
    <reaction evidence="20">
        <text>N(1)-(5-phospho-beta-D-ribosyl)glycinamide + (6R)-10-formyltetrahydrofolate = N(2)-formyl-N(1)-(5-phospho-beta-D-ribosyl)glycinamide + (6S)-5,6,7,8-tetrahydrofolate + H(+)</text>
        <dbReference type="Rhea" id="RHEA:15053"/>
        <dbReference type="ChEBI" id="CHEBI:15378"/>
        <dbReference type="ChEBI" id="CHEBI:57453"/>
        <dbReference type="ChEBI" id="CHEBI:143788"/>
        <dbReference type="ChEBI" id="CHEBI:147286"/>
        <dbReference type="ChEBI" id="CHEBI:195366"/>
        <dbReference type="EC" id="2.1.2.2"/>
    </reaction>
</comment>
<keyword evidence="16 20" id="KW-0464">Manganese</keyword>
<keyword evidence="9" id="KW-0963">Cytoplasm</keyword>
<gene>
    <name evidence="22" type="ORF">PVAND_011990</name>
</gene>
<dbReference type="GO" id="GO:0004641">
    <property type="term" value="F:phosphoribosylformylglycinamidine cyclo-ligase activity"/>
    <property type="evidence" value="ECO:0007669"/>
    <property type="project" value="UniProtKB-EC"/>
</dbReference>
<evidence type="ECO:0000256" key="5">
    <source>
        <dbReference type="ARBA" id="ARBA00007423"/>
    </source>
</evidence>
<evidence type="ECO:0000256" key="9">
    <source>
        <dbReference type="ARBA" id="ARBA00022490"/>
    </source>
</evidence>
<evidence type="ECO:0000259" key="21">
    <source>
        <dbReference type="PROSITE" id="PS50975"/>
    </source>
</evidence>
<evidence type="ECO:0000256" key="19">
    <source>
        <dbReference type="PROSITE-ProRule" id="PRU00409"/>
    </source>
</evidence>
<dbReference type="InterPro" id="IPR002376">
    <property type="entry name" value="Formyl_transf_N"/>
</dbReference>
<dbReference type="GO" id="GO:0005829">
    <property type="term" value="C:cytosol"/>
    <property type="evidence" value="ECO:0007669"/>
    <property type="project" value="TreeGrafter"/>
</dbReference>
<dbReference type="PANTHER" id="PTHR10520:SF12">
    <property type="entry name" value="TRIFUNCTIONAL PURINE BIOSYNTHETIC PROTEIN ADENOSINE-3"/>
    <property type="match status" value="1"/>
</dbReference>
<dbReference type="FunFam" id="3.30.1330.10:FF:000001">
    <property type="entry name" value="Phosphoribosylformylglycinamidine cyclo-ligase"/>
    <property type="match status" value="2"/>
</dbReference>
<comment type="pathway">
    <text evidence="2 20">Purine metabolism; IMP biosynthesis via de novo pathway; 5-amino-1-(5-phospho-D-ribosyl)imidazole from N(2)-formyl-N(1)-(5-phospho-D-ribosyl)glycinamide: step 2/2.</text>
</comment>
<comment type="similarity">
    <text evidence="8">Belongs to the AIR synthase family.</text>
</comment>
<evidence type="ECO:0000256" key="1">
    <source>
        <dbReference type="ARBA" id="ARBA00004496"/>
    </source>
</evidence>
<dbReference type="EC" id="6.3.4.13" evidence="20"/>
<dbReference type="InterPro" id="IPR004607">
    <property type="entry name" value="GART"/>
</dbReference>
<evidence type="ECO:0000256" key="11">
    <source>
        <dbReference type="ARBA" id="ARBA00022679"/>
    </source>
</evidence>
<dbReference type="InterPro" id="IPR020561">
    <property type="entry name" value="PRibGlycinamid_synth_ATP-grasp"/>
</dbReference>
<evidence type="ECO:0000256" key="17">
    <source>
        <dbReference type="ARBA" id="ARBA00023268"/>
    </source>
</evidence>
<dbReference type="Gene3D" id="3.30.470.20">
    <property type="entry name" value="ATP-grasp fold, B domain"/>
    <property type="match status" value="1"/>
</dbReference>
<evidence type="ECO:0000256" key="20">
    <source>
        <dbReference type="RuleBase" id="RU363089"/>
    </source>
</evidence>
<evidence type="ECO:0000256" key="14">
    <source>
        <dbReference type="ARBA" id="ARBA00022755"/>
    </source>
</evidence>
<dbReference type="InterPro" id="IPR001555">
    <property type="entry name" value="GART_AS"/>
</dbReference>
<comment type="pathway">
    <text evidence="4 20">Purine metabolism; IMP biosynthesis via de novo pathway; N(1)-(5-phospho-D-ribosyl)glycinamide from 5-phospho-alpha-D-ribose 1-diphosphate: step 2/2.</text>
</comment>
<dbReference type="PANTHER" id="PTHR10520">
    <property type="entry name" value="TRIFUNCTIONAL PURINE BIOSYNTHETIC PROTEIN ADENOSINE-3-RELATED"/>
    <property type="match status" value="1"/>
</dbReference>
<dbReference type="Gene3D" id="3.90.600.10">
    <property type="entry name" value="Phosphoribosylglycinamide synthetase, C-terminal domain"/>
    <property type="match status" value="1"/>
</dbReference>
<dbReference type="InterPro" id="IPR011054">
    <property type="entry name" value="Rudment_hybrid_motif"/>
</dbReference>
<dbReference type="FunFam" id="3.40.50.20:FF:000006">
    <property type="entry name" value="Phosphoribosylamine--glycine ligase, chloroplastic"/>
    <property type="match status" value="1"/>
</dbReference>
<dbReference type="InterPro" id="IPR016185">
    <property type="entry name" value="PreATP-grasp_dom_sf"/>
</dbReference>
<comment type="similarity">
    <text evidence="5 20">In the N-terminal section; belongs to the GARS family.</text>
</comment>
<sequence length="1371" mass="149031">MEKKNVLLIGSGGREHALAWKLQQSKHVAHIFTFPGSFAISQLEKAKIVSSNEMNLKDFTGIAAWCKNNIIDLVVVGPEDPLAEGIADVLKKNGIPCFGPSKAGARIESDKSWSKEFMIKHNIPTARYGSFTDANKAKEYIKNTRNALVVKASGLAAGKGVIVAETIDEACAAVDEILGDHKFGSAGDVVVVEEKLSGQEISVLAFVDSNSVRLLLPAQDHKRLLDNDEGLNTGGMGAYCPCPLISQQELDIVKTQVLQRAVDGLRVEGISYNGILYAGMMLTPDGPKTLEFNCRFGDPETQVILPLLENDLFDLMTATCSNQLCNVPELEFKSNINAVGVVMASKGYPQTSTKGCVIEGIEQVNAKENHIVFHSGTTKNDKNQWVTNGGRVLINVALANDLKSAADLATQASDVIKFEGAQYRRDIAKKAIKIQPISYKNSGVDIEAGESLVQRIKPLARGTNRSGVIGEIGSFGGLIKLNDIKYIDKNGLETNYKDPVLVQGTDGVGTKLKIAEALNIWDTIGIDLVAMCVNDVLCNGAEPVAFLDYIACGLLDVPSAAMIVKGISEACRESNCALIGGETAEMPSMYEKGKYDLAGYCVGIVEYEDILPKMNEVREGDIVVALPSSGIHSNGFSLVNKILEKLDFKLTDIAPFSDDGNSFGKEFLTPTKLYVSNVMPLLRKGNVKSLAHITGGGLYENIPRALPSNVCVQLDAVTWKLPKVFGWLAAQGNIDENEMLRTFNCGIGMIIILPRNNIEWQSISEAKLIGNVTKRETSDSPQVIVKNFKEVLEKEISPWKNASNSTTISYKDSGVDIIAGNALVDNIKPFAKSTNRKGVLGGLGSFGGLFRLKELEQVYTDPVLVLSTDGVGTKLKIAQQIGKHDTIGIDLVAMCNNDILCNGAEPLTFLDYYACGKLDVNTATSVISGISKGCEQSNCALLGGETAEMPGVYMPNVYDLAGFALGITEFSETLPKINAIEEGDIVIGFPSQGVHSNGFSLIHKLLDLTGHKWNDIAPFSANSKTFGEEFLEPTKIYVKEVLPAIKTGYVKALAHITGGGLWENIPRVLSYNLTAELNAKLFNIPPVFAWLSLCGNIDKLELMKTFNCGIGMIMIASKKHELELLKILYGTKASVIGKIIKRKVNGHQVIIRHFKECFERVERLLSVPKKRVAVLISGSGSNLQALIDATKNSTMGMCAEIVFVLSNKPDVFGLERAKKAKIPSAVISHKDFPTREKFDDAMHEELLRHNVDIVCLAGFMRIVTAAFVNKWKGRLLNIHPSLLPKYKGIHAQKDALESGDKETGCTVHFVDENVDTGAIIVQEIVPIYENDSVETLTDRIHIAEHVAFPKALRLVASGYVYLSDDGITKWA</sequence>
<keyword evidence="15 19" id="KW-0067">ATP-binding</keyword>
<comment type="catalytic activity">
    <reaction evidence="18 20">
        <text>2-formamido-N(1)-(5-O-phospho-beta-D-ribosyl)acetamidine + ATP = 5-amino-1-(5-phospho-beta-D-ribosyl)imidazole + ADP + phosphate + H(+)</text>
        <dbReference type="Rhea" id="RHEA:23032"/>
        <dbReference type="ChEBI" id="CHEBI:15378"/>
        <dbReference type="ChEBI" id="CHEBI:30616"/>
        <dbReference type="ChEBI" id="CHEBI:43474"/>
        <dbReference type="ChEBI" id="CHEBI:137981"/>
        <dbReference type="ChEBI" id="CHEBI:147287"/>
        <dbReference type="ChEBI" id="CHEBI:456216"/>
        <dbReference type="EC" id="6.3.3.1"/>
    </reaction>
</comment>
<dbReference type="GO" id="GO:0046872">
    <property type="term" value="F:metal ion binding"/>
    <property type="evidence" value="ECO:0007669"/>
    <property type="project" value="UniProtKB-KW"/>
</dbReference>
<evidence type="ECO:0000256" key="7">
    <source>
        <dbReference type="ARBA" id="ARBA00008696"/>
    </source>
</evidence>
<dbReference type="PROSITE" id="PS50975">
    <property type="entry name" value="ATP_GRASP"/>
    <property type="match status" value="1"/>
</dbReference>
<dbReference type="CDD" id="cd08645">
    <property type="entry name" value="FMT_core_GART"/>
    <property type="match status" value="1"/>
</dbReference>
<dbReference type="SUPFAM" id="SSF56042">
    <property type="entry name" value="PurM C-terminal domain-like"/>
    <property type="match status" value="2"/>
</dbReference>
<keyword evidence="10 20" id="KW-0436">Ligase</keyword>
<keyword evidence="17 20" id="KW-0511">Multifunctional enzyme</keyword>
<dbReference type="InterPro" id="IPR020562">
    <property type="entry name" value="PRibGlycinamide_synth_N"/>
</dbReference>
<dbReference type="GO" id="GO:0004644">
    <property type="term" value="F:phosphoribosylglycinamide formyltransferase activity"/>
    <property type="evidence" value="ECO:0007669"/>
    <property type="project" value="UniProtKB-EC"/>
</dbReference>
<dbReference type="InterPro" id="IPR036477">
    <property type="entry name" value="Formyl_transf_N_sf"/>
</dbReference>
<dbReference type="InterPro" id="IPR036676">
    <property type="entry name" value="PurM-like_C_sf"/>
</dbReference>
<accession>A0A9J6CLY1</accession>
<evidence type="ECO:0000256" key="10">
    <source>
        <dbReference type="ARBA" id="ARBA00022598"/>
    </source>
</evidence>
<reference evidence="22" key="1">
    <citation type="submission" date="2021-03" db="EMBL/GenBank/DDBJ databases">
        <title>Chromosome level genome of the anhydrobiotic midge Polypedilum vanderplanki.</title>
        <authorList>
            <person name="Yoshida Y."/>
            <person name="Kikawada T."/>
            <person name="Gusev O."/>
        </authorList>
    </citation>
    <scope>NUCLEOTIDE SEQUENCE</scope>
    <source>
        <strain evidence="22">NIAS01</strain>
        <tissue evidence="22">Whole body or cell culture</tissue>
    </source>
</reference>
<keyword evidence="23" id="KW-1185">Reference proteome</keyword>
<dbReference type="SUPFAM" id="SSF53328">
    <property type="entry name" value="Formyltransferase"/>
    <property type="match status" value="1"/>
</dbReference>
<dbReference type="NCBIfam" id="TIGR00877">
    <property type="entry name" value="purD"/>
    <property type="match status" value="1"/>
</dbReference>